<dbReference type="Gene3D" id="3.40.50.2300">
    <property type="match status" value="2"/>
</dbReference>
<keyword evidence="1" id="KW-0732">Signal</keyword>
<dbReference type="InterPro" id="IPR028082">
    <property type="entry name" value="Peripla_BP_I"/>
</dbReference>
<dbReference type="Proteomes" id="UP000612893">
    <property type="component" value="Unassembled WGS sequence"/>
</dbReference>
<reference evidence="2" key="1">
    <citation type="submission" date="2020-10" db="EMBL/GenBank/DDBJ databases">
        <title>Ca. Dormibacterota MAGs.</title>
        <authorList>
            <person name="Montgomery K."/>
        </authorList>
    </citation>
    <scope>NUCLEOTIDE SEQUENCE [LARGE SCALE GENOMIC DNA]</scope>
    <source>
        <strain evidence="2">SC8812_S17_10</strain>
    </source>
</reference>
<accession>A0A934K811</accession>
<dbReference type="AlphaFoldDB" id="A0A934K811"/>
<name>A0A934K811_9BACT</name>
<evidence type="ECO:0000256" key="1">
    <source>
        <dbReference type="SAM" id="SignalP"/>
    </source>
</evidence>
<feature type="chain" id="PRO_5044825590" evidence="1">
    <location>
        <begin position="25"/>
        <end position="378"/>
    </location>
</feature>
<comment type="caution">
    <text evidence="2">The sequence shown here is derived from an EMBL/GenBank/DDBJ whole genome shotgun (WGS) entry which is preliminary data.</text>
</comment>
<sequence length="378" mass="40609">MKALRRPWQAGWVTYITLAAIAMTACGGNTPSSSSSSAQHYTFAYANVFDKSPTFKSVADNLVSQGKQVDITVRRYDNNSDGPTVLSNAKLMVQERPDVAIDWMGAEGVGPAVGKLFGDAKIPCIAVNQTIPGCPFFNLVNKDFGVQGAEIVAPLVQKAGWTAADTTLILAAAPGAGAEVNSNSRFFYEDLANKVGLDKFTADQITDSTTTLGRNLVQVNGQGTGNGPLEGTYTAVKTVLQSIPASRHLIVFTINDDSGLGGWRAITESHRENNTMILSAGADADGINQLRTNPHWVAEFSVFFEFWSEYLLAMGVAVKKGIKTPPQTYSPQVVLSKDNVDQYYNGTTPKAVPPLPEQDKYLIQTGVLQKFGNIPGVH</sequence>
<dbReference type="SUPFAM" id="SSF53822">
    <property type="entry name" value="Periplasmic binding protein-like I"/>
    <property type="match status" value="1"/>
</dbReference>
<dbReference type="EMBL" id="JAEKNR010000100">
    <property type="protein sequence ID" value="MBJ7598201.1"/>
    <property type="molecule type" value="Genomic_DNA"/>
</dbReference>
<dbReference type="RefSeq" id="WP_338201015.1">
    <property type="nucleotide sequence ID" value="NZ_JAEKNR010000100.1"/>
</dbReference>
<dbReference type="PROSITE" id="PS51257">
    <property type="entry name" value="PROKAR_LIPOPROTEIN"/>
    <property type="match status" value="1"/>
</dbReference>
<keyword evidence="3" id="KW-1185">Reference proteome</keyword>
<gene>
    <name evidence="2" type="ORF">JF922_08965</name>
</gene>
<evidence type="ECO:0000313" key="3">
    <source>
        <dbReference type="Proteomes" id="UP000612893"/>
    </source>
</evidence>
<evidence type="ECO:0000313" key="2">
    <source>
        <dbReference type="EMBL" id="MBJ7598201.1"/>
    </source>
</evidence>
<protein>
    <submittedName>
        <fullName evidence="2">Sugar ABC transporter substrate-binding protein</fullName>
    </submittedName>
</protein>
<organism evidence="2 3">
    <name type="scientific">Candidatus Nephthysia bennettiae</name>
    <dbReference type="NCBI Taxonomy" id="3127016"/>
    <lineage>
        <taxon>Bacteria</taxon>
        <taxon>Bacillati</taxon>
        <taxon>Candidatus Dormiibacterota</taxon>
        <taxon>Candidatus Dormibacteria</taxon>
        <taxon>Candidatus Dormibacterales</taxon>
        <taxon>Candidatus Dormibacteraceae</taxon>
        <taxon>Candidatus Nephthysia</taxon>
    </lineage>
</organism>
<proteinExistence type="predicted"/>
<feature type="signal peptide" evidence="1">
    <location>
        <begin position="1"/>
        <end position="24"/>
    </location>
</feature>